<gene>
    <name evidence="2" type="ORF">PECAL_4P11530</name>
</gene>
<proteinExistence type="predicted"/>
<keyword evidence="3" id="KW-1185">Reference proteome</keyword>
<keyword evidence="1" id="KW-1133">Transmembrane helix</keyword>
<protein>
    <submittedName>
        <fullName evidence="2">Uncharacterized protein</fullName>
    </submittedName>
</protein>
<dbReference type="EMBL" id="CAKKNE010000004">
    <property type="protein sequence ID" value="CAH0373905.1"/>
    <property type="molecule type" value="Genomic_DNA"/>
</dbReference>
<name>A0A8J2WN67_9STRA</name>
<accession>A0A8J2WN67</accession>
<evidence type="ECO:0000313" key="2">
    <source>
        <dbReference type="EMBL" id="CAH0373905.1"/>
    </source>
</evidence>
<keyword evidence="1" id="KW-0812">Transmembrane</keyword>
<comment type="caution">
    <text evidence="2">The sequence shown here is derived from an EMBL/GenBank/DDBJ whole genome shotgun (WGS) entry which is preliminary data.</text>
</comment>
<evidence type="ECO:0000313" key="3">
    <source>
        <dbReference type="Proteomes" id="UP000789595"/>
    </source>
</evidence>
<feature type="transmembrane region" description="Helical" evidence="1">
    <location>
        <begin position="111"/>
        <end position="130"/>
    </location>
</feature>
<dbReference type="AlphaFoldDB" id="A0A8J2WN67"/>
<dbReference type="Proteomes" id="UP000789595">
    <property type="component" value="Unassembled WGS sequence"/>
</dbReference>
<organism evidence="2 3">
    <name type="scientific">Pelagomonas calceolata</name>
    <dbReference type="NCBI Taxonomy" id="35677"/>
    <lineage>
        <taxon>Eukaryota</taxon>
        <taxon>Sar</taxon>
        <taxon>Stramenopiles</taxon>
        <taxon>Ochrophyta</taxon>
        <taxon>Pelagophyceae</taxon>
        <taxon>Pelagomonadales</taxon>
        <taxon>Pelagomonadaceae</taxon>
        <taxon>Pelagomonas</taxon>
    </lineage>
</organism>
<feature type="transmembrane region" description="Helical" evidence="1">
    <location>
        <begin position="86"/>
        <end position="105"/>
    </location>
</feature>
<keyword evidence="1" id="KW-0472">Membrane</keyword>
<sequence length="211" mass="23340">MGNSCSNQGQQKPAGWLKWKEPSCGAICRGEENCCFTDHGRFPDTYPPFLAARGIDEAAFAADIEAVNEHVRAATRVLFRMKDWRILILLILVLTAIAGSLHAKLEGQNGLTFAVLAASFLYYWPVSYLYQKRWDIAVEEEVGRLLPKYGKVGVAVSREEEYHHSSGDGGGWYEYYLLFKVVQADEAPPVEVVVAGEPPAEVVVAGEYVAP</sequence>
<reference evidence="2" key="1">
    <citation type="submission" date="2021-11" db="EMBL/GenBank/DDBJ databases">
        <authorList>
            <consortium name="Genoscope - CEA"/>
            <person name="William W."/>
        </authorList>
    </citation>
    <scope>NUCLEOTIDE SEQUENCE</scope>
</reference>
<evidence type="ECO:0000256" key="1">
    <source>
        <dbReference type="SAM" id="Phobius"/>
    </source>
</evidence>